<dbReference type="PROSITE" id="PS00108">
    <property type="entry name" value="PROTEIN_KINASE_ST"/>
    <property type="match status" value="1"/>
</dbReference>
<evidence type="ECO:0000256" key="11">
    <source>
        <dbReference type="ARBA" id="ARBA00024334"/>
    </source>
</evidence>
<comment type="catalytic activity">
    <reaction evidence="13">
        <text>L-seryl-[protein] + ATP = O-phospho-L-seryl-[protein] + ADP + H(+)</text>
        <dbReference type="Rhea" id="RHEA:17989"/>
        <dbReference type="Rhea" id="RHEA-COMP:9863"/>
        <dbReference type="Rhea" id="RHEA-COMP:11604"/>
        <dbReference type="ChEBI" id="CHEBI:15378"/>
        <dbReference type="ChEBI" id="CHEBI:29999"/>
        <dbReference type="ChEBI" id="CHEBI:30616"/>
        <dbReference type="ChEBI" id="CHEBI:83421"/>
        <dbReference type="ChEBI" id="CHEBI:456216"/>
        <dbReference type="EC" id="2.7.11.1"/>
    </reaction>
</comment>
<comment type="similarity">
    <text evidence="11">Belongs to the protein kinase superfamily. Ser/Thr protein kinase family. CDPK subfamily.</text>
</comment>
<proteinExistence type="inferred from homology"/>
<dbReference type="Gene3D" id="2.30.29.30">
    <property type="entry name" value="Pleckstrin-homology domain (PH domain)/Phosphotyrosine-binding domain (PTB)"/>
    <property type="match status" value="1"/>
</dbReference>
<evidence type="ECO:0000256" key="8">
    <source>
        <dbReference type="ARBA" id="ARBA00022777"/>
    </source>
</evidence>
<evidence type="ECO:0000256" key="7">
    <source>
        <dbReference type="ARBA" id="ARBA00022741"/>
    </source>
</evidence>
<gene>
    <name evidence="17" type="ORF">THRCLA_08414</name>
</gene>
<dbReference type="FunFam" id="3.30.200.20:FF:000315">
    <property type="entry name" value="Calcium-dependent protein kinase 3"/>
    <property type="match status" value="1"/>
</dbReference>
<dbReference type="Proteomes" id="UP000243217">
    <property type="component" value="Unassembled WGS sequence"/>
</dbReference>
<dbReference type="STRING" id="74557.A0A1V9Z6N7"/>
<evidence type="ECO:0000313" key="18">
    <source>
        <dbReference type="Proteomes" id="UP000243217"/>
    </source>
</evidence>
<keyword evidence="5" id="KW-0479">Metal-binding</keyword>
<keyword evidence="18" id="KW-1185">Reference proteome</keyword>
<feature type="domain" description="Protein kinase" evidence="16">
    <location>
        <begin position="50"/>
        <end position="301"/>
    </location>
</feature>
<dbReference type="GO" id="GO:0005524">
    <property type="term" value="F:ATP binding"/>
    <property type="evidence" value="ECO:0007669"/>
    <property type="project" value="UniProtKB-UniRule"/>
</dbReference>
<dbReference type="CDD" id="cd05117">
    <property type="entry name" value="STKc_CAMK"/>
    <property type="match status" value="1"/>
</dbReference>
<dbReference type="OrthoDB" id="40902at2759"/>
<dbReference type="PROSITE" id="PS50011">
    <property type="entry name" value="PROTEIN_KINASE_DOM"/>
    <property type="match status" value="1"/>
</dbReference>
<evidence type="ECO:0000256" key="6">
    <source>
        <dbReference type="ARBA" id="ARBA00022737"/>
    </source>
</evidence>
<dbReference type="SMART" id="SM00220">
    <property type="entry name" value="S_TKc"/>
    <property type="match status" value="1"/>
</dbReference>
<keyword evidence="10 14" id="KW-0067">ATP-binding</keyword>
<evidence type="ECO:0000256" key="12">
    <source>
        <dbReference type="ARBA" id="ARBA00047899"/>
    </source>
</evidence>
<dbReference type="EC" id="2.7.11.1" evidence="2"/>
<protein>
    <recommendedName>
        <fullName evidence="2">non-specific serine/threonine protein kinase</fullName>
        <ecNumber evidence="2">2.7.11.1</ecNumber>
    </recommendedName>
</protein>
<comment type="catalytic activity">
    <reaction evidence="12">
        <text>L-threonyl-[protein] + ATP = O-phospho-L-threonyl-[protein] + ADP + H(+)</text>
        <dbReference type="Rhea" id="RHEA:46608"/>
        <dbReference type="Rhea" id="RHEA-COMP:11060"/>
        <dbReference type="Rhea" id="RHEA-COMP:11605"/>
        <dbReference type="ChEBI" id="CHEBI:15378"/>
        <dbReference type="ChEBI" id="CHEBI:30013"/>
        <dbReference type="ChEBI" id="CHEBI:30616"/>
        <dbReference type="ChEBI" id="CHEBI:61977"/>
        <dbReference type="ChEBI" id="CHEBI:456216"/>
        <dbReference type="EC" id="2.7.11.1"/>
    </reaction>
</comment>
<evidence type="ECO:0000256" key="4">
    <source>
        <dbReference type="ARBA" id="ARBA00022679"/>
    </source>
</evidence>
<evidence type="ECO:0000256" key="2">
    <source>
        <dbReference type="ARBA" id="ARBA00012513"/>
    </source>
</evidence>
<accession>A0A1V9Z6N7</accession>
<dbReference type="InterPro" id="IPR011009">
    <property type="entry name" value="Kinase-like_dom_sf"/>
</dbReference>
<dbReference type="Gene3D" id="1.10.510.10">
    <property type="entry name" value="Transferase(Phosphotransferase) domain 1"/>
    <property type="match status" value="1"/>
</dbReference>
<dbReference type="InterPro" id="IPR008271">
    <property type="entry name" value="Ser/Thr_kinase_AS"/>
</dbReference>
<evidence type="ECO:0000256" key="14">
    <source>
        <dbReference type="PROSITE-ProRule" id="PRU10141"/>
    </source>
</evidence>
<keyword evidence="9" id="KW-0106">Calcium</keyword>
<evidence type="ECO:0000256" key="1">
    <source>
        <dbReference type="ARBA" id="ARBA00001946"/>
    </source>
</evidence>
<comment type="caution">
    <text evidence="17">The sequence shown here is derived from an EMBL/GenBank/DDBJ whole genome shotgun (WGS) entry which is preliminary data.</text>
</comment>
<evidence type="ECO:0000259" key="16">
    <source>
        <dbReference type="PROSITE" id="PS50011"/>
    </source>
</evidence>
<keyword evidence="7 14" id="KW-0547">Nucleotide-binding</keyword>
<dbReference type="AlphaFoldDB" id="A0A1V9Z6N7"/>
<dbReference type="EMBL" id="JNBS01002243">
    <property type="protein sequence ID" value="OQR93602.1"/>
    <property type="molecule type" value="Genomic_DNA"/>
</dbReference>
<dbReference type="PANTHER" id="PTHR24347">
    <property type="entry name" value="SERINE/THREONINE-PROTEIN KINASE"/>
    <property type="match status" value="1"/>
</dbReference>
<comment type="cofactor">
    <cofactor evidence="1">
        <name>Mg(2+)</name>
        <dbReference type="ChEBI" id="CHEBI:18420"/>
    </cofactor>
</comment>
<dbReference type="GO" id="GO:0046872">
    <property type="term" value="F:metal ion binding"/>
    <property type="evidence" value="ECO:0007669"/>
    <property type="project" value="UniProtKB-KW"/>
</dbReference>
<keyword evidence="8 17" id="KW-0418">Kinase</keyword>
<dbReference type="GO" id="GO:0004674">
    <property type="term" value="F:protein serine/threonine kinase activity"/>
    <property type="evidence" value="ECO:0007669"/>
    <property type="project" value="UniProtKB-KW"/>
</dbReference>
<evidence type="ECO:0000256" key="5">
    <source>
        <dbReference type="ARBA" id="ARBA00022723"/>
    </source>
</evidence>
<evidence type="ECO:0000256" key="9">
    <source>
        <dbReference type="ARBA" id="ARBA00022837"/>
    </source>
</evidence>
<dbReference type="PROSITE" id="PS00107">
    <property type="entry name" value="PROTEIN_KINASE_ATP"/>
    <property type="match status" value="1"/>
</dbReference>
<dbReference type="InterPro" id="IPR011993">
    <property type="entry name" value="PH-like_dom_sf"/>
</dbReference>
<dbReference type="SUPFAM" id="SSF56112">
    <property type="entry name" value="Protein kinase-like (PK-like)"/>
    <property type="match status" value="1"/>
</dbReference>
<reference evidence="17 18" key="1">
    <citation type="journal article" date="2014" name="Genome Biol. Evol.">
        <title>The secreted proteins of Achlya hypogyna and Thraustotheca clavata identify the ancestral oomycete secretome and reveal gene acquisitions by horizontal gene transfer.</title>
        <authorList>
            <person name="Misner I."/>
            <person name="Blouin N."/>
            <person name="Leonard G."/>
            <person name="Richards T.A."/>
            <person name="Lane C.E."/>
        </authorList>
    </citation>
    <scope>NUCLEOTIDE SEQUENCE [LARGE SCALE GENOMIC DNA]</scope>
    <source>
        <strain evidence="17 18">ATCC 34112</strain>
    </source>
</reference>
<evidence type="ECO:0000256" key="3">
    <source>
        <dbReference type="ARBA" id="ARBA00022527"/>
    </source>
</evidence>
<keyword evidence="6" id="KW-0677">Repeat</keyword>
<evidence type="ECO:0000256" key="13">
    <source>
        <dbReference type="ARBA" id="ARBA00048679"/>
    </source>
</evidence>
<evidence type="ECO:0000313" key="17">
    <source>
        <dbReference type="EMBL" id="OQR93602.1"/>
    </source>
</evidence>
<dbReference type="InterPro" id="IPR017441">
    <property type="entry name" value="Protein_kinase_ATP_BS"/>
</dbReference>
<evidence type="ECO:0000256" key="15">
    <source>
        <dbReference type="RuleBase" id="RU000304"/>
    </source>
</evidence>
<dbReference type="FunFam" id="1.10.510.10:FF:000571">
    <property type="entry name" value="Maternal embryonic leucine zipper kinase"/>
    <property type="match status" value="1"/>
</dbReference>
<keyword evidence="4" id="KW-0808">Transferase</keyword>
<evidence type="ECO:0000256" key="10">
    <source>
        <dbReference type="ARBA" id="ARBA00022840"/>
    </source>
</evidence>
<sequence>MEAPMLTRLKTWWKKSSRKKKKTQEASVAVALDIPKLQIPMKKREFHEFYTIVKDLGNGSYSQVKQVTHKIHGGCYAAKIINKIVLSKVDRQALSQEVQVLKKMNHQYIMKLYEVFEDESTCYMVLEYLDGGDLFDRITKRGNINEREAQRIIAALVEAVYYCHAHCVVHRDIKPENIMLSGRNIKLCDFGFARQLTSTEELASDSCGTPGYAAPEVLNGHPYGCEVDIFSLGVVLYILLCGYPPFPMKLHKLRKHSFDVIFPSKEWYNVAEDIKDLIRSMLSVVPADRPTALSLMQHPWIQAGIMQLPPHRVPDQRSQLFGAGTRAVKYGRQGFPHNTVVQVCTACKLILWTPKSSFKDPTTQNKPRAFSVLSLSTSKSSSQTIKCSHNQPSLSLQNVTRIVQGSMTQVFDRVVQPRSENCCSIVTNDRTLDLEFPSKQICEEMLVLFTEATINAKSHQVDTRTSPMKP</sequence>
<organism evidence="17 18">
    <name type="scientific">Thraustotheca clavata</name>
    <dbReference type="NCBI Taxonomy" id="74557"/>
    <lineage>
        <taxon>Eukaryota</taxon>
        <taxon>Sar</taxon>
        <taxon>Stramenopiles</taxon>
        <taxon>Oomycota</taxon>
        <taxon>Saprolegniomycetes</taxon>
        <taxon>Saprolegniales</taxon>
        <taxon>Achlyaceae</taxon>
        <taxon>Thraustotheca</taxon>
    </lineage>
</organism>
<dbReference type="Pfam" id="PF00069">
    <property type="entry name" value="Pkinase"/>
    <property type="match status" value="1"/>
</dbReference>
<dbReference type="InterPro" id="IPR000719">
    <property type="entry name" value="Prot_kinase_dom"/>
</dbReference>
<keyword evidence="3 15" id="KW-0723">Serine/threonine-protein kinase</keyword>
<feature type="binding site" evidence="14">
    <location>
        <position position="79"/>
    </location>
    <ligand>
        <name>ATP</name>
        <dbReference type="ChEBI" id="CHEBI:30616"/>
    </ligand>
</feature>
<name>A0A1V9Z6N7_9STRA</name>
<dbReference type="Gene3D" id="3.30.200.20">
    <property type="entry name" value="Phosphorylase Kinase, domain 1"/>
    <property type="match status" value="1"/>
</dbReference>